<dbReference type="EMBL" id="AP017378">
    <property type="protein sequence ID" value="BBD06930.1"/>
    <property type="molecule type" value="Genomic_DNA"/>
</dbReference>
<dbReference type="RefSeq" id="WP_126375724.1">
    <property type="nucleotide sequence ID" value="NZ_AP017378.1"/>
</dbReference>
<feature type="domain" description="Pyruvate/ketoisovalerate oxidoreductase catalytic" evidence="2">
    <location>
        <begin position="12"/>
        <end position="192"/>
    </location>
</feature>
<gene>
    <name evidence="3" type="ORF">DFE_0204</name>
</gene>
<reference evidence="3 4" key="1">
    <citation type="journal article" date="2018" name="Sci. Adv.">
        <title>Multi-heme cytochromes provide a pathway for survival in energy-limited environments.</title>
        <authorList>
            <person name="Deng X."/>
            <person name="Dohmae N."/>
            <person name="Nealson K.H."/>
            <person name="Hashimoto K."/>
            <person name="Okamoto A."/>
        </authorList>
    </citation>
    <scope>NUCLEOTIDE SEQUENCE [LARGE SCALE GENOMIC DNA]</scope>
    <source>
        <strain evidence="3 4">IS5</strain>
    </source>
</reference>
<dbReference type="AlphaFoldDB" id="A0A2Z6AUN7"/>
<dbReference type="SUPFAM" id="SSF53323">
    <property type="entry name" value="Pyruvate-ferredoxin oxidoreductase, PFOR, domain III"/>
    <property type="match status" value="1"/>
</dbReference>
<dbReference type="GO" id="GO:0016903">
    <property type="term" value="F:oxidoreductase activity, acting on the aldehyde or oxo group of donors"/>
    <property type="evidence" value="ECO:0007669"/>
    <property type="project" value="InterPro"/>
</dbReference>
<dbReference type="KEGG" id="dfl:DFE_0204"/>
<dbReference type="Gene3D" id="3.40.920.10">
    <property type="entry name" value="Pyruvate-ferredoxin oxidoreductase, PFOR, domain III"/>
    <property type="match status" value="1"/>
</dbReference>
<keyword evidence="1" id="KW-0560">Oxidoreductase</keyword>
<dbReference type="InterPro" id="IPR052198">
    <property type="entry name" value="IorB_Oxidoreductase"/>
</dbReference>
<dbReference type="InterPro" id="IPR002869">
    <property type="entry name" value="Pyrv_flavodox_OxRed_cen"/>
</dbReference>
<dbReference type="OrthoDB" id="9800445at2"/>
<keyword evidence="3" id="KW-0670">Pyruvate</keyword>
<keyword evidence="4" id="KW-1185">Reference proteome</keyword>
<dbReference type="Pfam" id="PF01558">
    <property type="entry name" value="POR"/>
    <property type="match status" value="1"/>
</dbReference>
<dbReference type="PANTHER" id="PTHR43854:SF1">
    <property type="entry name" value="INDOLEPYRUVATE OXIDOREDUCTASE SUBUNIT IORB"/>
    <property type="match status" value="1"/>
</dbReference>
<dbReference type="InterPro" id="IPR019752">
    <property type="entry name" value="Pyrv/ketoisovalerate_OxRed_cat"/>
</dbReference>
<dbReference type="PANTHER" id="PTHR43854">
    <property type="entry name" value="INDOLEPYRUVATE OXIDOREDUCTASE SUBUNIT IORB"/>
    <property type="match status" value="1"/>
</dbReference>
<organism evidence="3 4">
    <name type="scientific">Desulfovibrio ferrophilus</name>
    <dbReference type="NCBI Taxonomy" id="241368"/>
    <lineage>
        <taxon>Bacteria</taxon>
        <taxon>Pseudomonadati</taxon>
        <taxon>Thermodesulfobacteriota</taxon>
        <taxon>Desulfovibrionia</taxon>
        <taxon>Desulfovibrionales</taxon>
        <taxon>Desulfovibrionaceae</taxon>
        <taxon>Desulfovibrio</taxon>
    </lineage>
</organism>
<evidence type="ECO:0000313" key="3">
    <source>
        <dbReference type="EMBL" id="BBD06930.1"/>
    </source>
</evidence>
<accession>A0A2Z6AUN7</accession>
<evidence type="ECO:0000313" key="4">
    <source>
        <dbReference type="Proteomes" id="UP000269883"/>
    </source>
</evidence>
<name>A0A2Z6AUN7_9BACT</name>
<protein>
    <submittedName>
        <fullName evidence="3">Indolepyruvate ferredoxin oxidoreductase</fullName>
    </submittedName>
</protein>
<dbReference type="Proteomes" id="UP000269883">
    <property type="component" value="Chromosome"/>
</dbReference>
<sequence length="195" mass="20009">MAKARIFFTGVGGQGTLTATIILAQAAMAKGLEVTAGEVHGMAQRGGVVESTLLIGGFKSPRIAHGEADILLGFEPLETLRALPYLKANGTVVSNSEPIAPIGVTMGRETYPDLDAIVAKAESCAARTLFLPCQTLGIKAGAVQCGNVALLGALCATGTIPLTPAELADTVKNSLKPKIVDMNLRAIELGVQAVS</sequence>
<evidence type="ECO:0000259" key="2">
    <source>
        <dbReference type="Pfam" id="PF01558"/>
    </source>
</evidence>
<evidence type="ECO:0000256" key="1">
    <source>
        <dbReference type="ARBA" id="ARBA00023002"/>
    </source>
</evidence>
<proteinExistence type="predicted"/>